<evidence type="ECO:0000313" key="3">
    <source>
        <dbReference type="EMBL" id="RLL10932.1"/>
    </source>
</evidence>
<protein>
    <submittedName>
        <fullName evidence="3">SDR family oxidoreductase</fullName>
    </submittedName>
</protein>
<dbReference type="PANTHER" id="PTHR42760:SF115">
    <property type="entry name" value="3-OXOACYL-[ACYL-CARRIER-PROTEIN] REDUCTASE FABG"/>
    <property type="match status" value="1"/>
</dbReference>
<evidence type="ECO:0000256" key="2">
    <source>
        <dbReference type="ARBA" id="ARBA00023002"/>
    </source>
</evidence>
<dbReference type="PRINTS" id="PR00081">
    <property type="entry name" value="GDHRDH"/>
</dbReference>
<keyword evidence="2" id="KW-0560">Oxidoreductase</keyword>
<dbReference type="PRINTS" id="PR00080">
    <property type="entry name" value="SDRFAMILY"/>
</dbReference>
<dbReference type="Gene3D" id="3.40.50.720">
    <property type="entry name" value="NAD(P)-binding Rossmann-like Domain"/>
    <property type="match status" value="1"/>
</dbReference>
<dbReference type="NCBIfam" id="NF006132">
    <property type="entry name" value="PRK08277.1"/>
    <property type="match status" value="1"/>
</dbReference>
<organism evidence="3 4">
    <name type="scientific">Anaerotruncus massiliensis</name>
    <name type="common">ex Liu et al. 2021</name>
    <dbReference type="NCBI Taxonomy" id="2321404"/>
    <lineage>
        <taxon>Bacteria</taxon>
        <taxon>Bacillati</taxon>
        <taxon>Bacillota</taxon>
        <taxon>Clostridia</taxon>
        <taxon>Eubacteriales</taxon>
        <taxon>Oscillospiraceae</taxon>
        <taxon>Anaerotruncus</taxon>
    </lineage>
</organism>
<dbReference type="Proteomes" id="UP000276301">
    <property type="component" value="Unassembled WGS sequence"/>
</dbReference>
<dbReference type="Pfam" id="PF13561">
    <property type="entry name" value="adh_short_C2"/>
    <property type="match status" value="1"/>
</dbReference>
<name>A0A498D0H5_9FIRM</name>
<proteinExistence type="inferred from homology"/>
<dbReference type="GO" id="GO:0016616">
    <property type="term" value="F:oxidoreductase activity, acting on the CH-OH group of donors, NAD or NADP as acceptor"/>
    <property type="evidence" value="ECO:0007669"/>
    <property type="project" value="TreeGrafter"/>
</dbReference>
<dbReference type="InterPro" id="IPR002347">
    <property type="entry name" value="SDR_fam"/>
</dbReference>
<dbReference type="EMBL" id="RCHT01000011">
    <property type="protein sequence ID" value="RLL10932.1"/>
    <property type="molecule type" value="Genomic_DNA"/>
</dbReference>
<dbReference type="PROSITE" id="PS00061">
    <property type="entry name" value="ADH_SHORT"/>
    <property type="match status" value="1"/>
</dbReference>
<dbReference type="PANTHER" id="PTHR42760">
    <property type="entry name" value="SHORT-CHAIN DEHYDROGENASES/REDUCTASES FAMILY MEMBER"/>
    <property type="match status" value="1"/>
</dbReference>
<sequence length="283" mass="30164">MPAPMTFPTGLSGKTAVVTGAGGVMCSHFSRVLARAGARVALLDIDGRAAEEAARAVRADGFEARAYRADVLDRESLEEVHRRVLDDLGPCDLLINGAGGNNPRGNTDDEFFSSRAAEGVRDFYRLDLDGFKFVFDLNFIGTLLPTQVFSADMPGRPGCSILNVSSMNAIKPLTKLPAYSAAKAAVSNFTEWLATYFAKEGIRVNALAPGFFITNQNRPNLLDAEGGFTDRARKILAGTPMGRFGEIDELSGALLFLLSPQAASFITGVVLPVDGGFNAYCGV</sequence>
<dbReference type="SUPFAM" id="SSF51735">
    <property type="entry name" value="NAD(P)-binding Rossmann-fold domains"/>
    <property type="match status" value="1"/>
</dbReference>
<reference evidence="3 4" key="1">
    <citation type="submission" date="2018-10" db="EMBL/GenBank/DDBJ databases">
        <title>Anaerotruncus faecis sp. nov., isolated from human feces.</title>
        <authorList>
            <person name="Wang Y.-J."/>
        </authorList>
    </citation>
    <scope>NUCLEOTIDE SEQUENCE [LARGE SCALE GENOMIC DNA]</scope>
    <source>
        <strain evidence="3 4">22A2-44</strain>
    </source>
</reference>
<evidence type="ECO:0000256" key="1">
    <source>
        <dbReference type="ARBA" id="ARBA00006484"/>
    </source>
</evidence>
<dbReference type="InterPro" id="IPR020904">
    <property type="entry name" value="Sc_DH/Rdtase_CS"/>
</dbReference>
<keyword evidence="4" id="KW-1185">Reference proteome</keyword>
<dbReference type="AlphaFoldDB" id="A0A498D0H5"/>
<comment type="similarity">
    <text evidence="1">Belongs to the short-chain dehydrogenases/reductases (SDR) family.</text>
</comment>
<dbReference type="RefSeq" id="WP_121586839.1">
    <property type="nucleotide sequence ID" value="NZ_RCHT01000011.1"/>
</dbReference>
<comment type="caution">
    <text evidence="3">The sequence shown here is derived from an EMBL/GenBank/DDBJ whole genome shotgun (WGS) entry which is preliminary data.</text>
</comment>
<evidence type="ECO:0000313" key="4">
    <source>
        <dbReference type="Proteomes" id="UP000276301"/>
    </source>
</evidence>
<dbReference type="InterPro" id="IPR036291">
    <property type="entry name" value="NAD(P)-bd_dom_sf"/>
</dbReference>
<accession>A0A498D0H5</accession>
<gene>
    <name evidence="3" type="ORF">D4A47_07680</name>
</gene>